<name>A0A9P8WE44_9HYPO</name>
<dbReference type="AlphaFoldDB" id="A0A9P8WE44"/>
<sequence length="106" mass="11378">MPWMAQASQWNPFPMRQLFFPISLCLLLPSVTARADTCPAASNPAAIQVSAGSAETCPGLVNHRPLFLPLLGLVQGANVSRAPRGQCILVSSWTGEVENETGDWKS</sequence>
<protein>
    <submittedName>
        <fullName evidence="2">Uncharacterized protein</fullName>
    </submittedName>
</protein>
<gene>
    <name evidence="2" type="ORF">B0T10DRAFT_476612</name>
</gene>
<dbReference type="Proteomes" id="UP000777438">
    <property type="component" value="Unassembled WGS sequence"/>
</dbReference>
<dbReference type="EMBL" id="JAGPYM010000003">
    <property type="protein sequence ID" value="KAH6897329.1"/>
    <property type="molecule type" value="Genomic_DNA"/>
</dbReference>
<accession>A0A9P8WE44</accession>
<keyword evidence="1" id="KW-0732">Signal</keyword>
<evidence type="ECO:0000313" key="2">
    <source>
        <dbReference type="EMBL" id="KAH6897329.1"/>
    </source>
</evidence>
<feature type="chain" id="PRO_5040292992" evidence="1">
    <location>
        <begin position="34"/>
        <end position="106"/>
    </location>
</feature>
<organism evidence="2 3">
    <name type="scientific">Thelonectria olida</name>
    <dbReference type="NCBI Taxonomy" id="1576542"/>
    <lineage>
        <taxon>Eukaryota</taxon>
        <taxon>Fungi</taxon>
        <taxon>Dikarya</taxon>
        <taxon>Ascomycota</taxon>
        <taxon>Pezizomycotina</taxon>
        <taxon>Sordariomycetes</taxon>
        <taxon>Hypocreomycetidae</taxon>
        <taxon>Hypocreales</taxon>
        <taxon>Nectriaceae</taxon>
        <taxon>Thelonectria</taxon>
    </lineage>
</organism>
<keyword evidence="3" id="KW-1185">Reference proteome</keyword>
<reference evidence="2 3" key="1">
    <citation type="journal article" date="2021" name="Nat. Commun.">
        <title>Genetic determinants of endophytism in the Arabidopsis root mycobiome.</title>
        <authorList>
            <person name="Mesny F."/>
            <person name="Miyauchi S."/>
            <person name="Thiergart T."/>
            <person name="Pickel B."/>
            <person name="Atanasova L."/>
            <person name="Karlsson M."/>
            <person name="Huettel B."/>
            <person name="Barry K.W."/>
            <person name="Haridas S."/>
            <person name="Chen C."/>
            <person name="Bauer D."/>
            <person name="Andreopoulos W."/>
            <person name="Pangilinan J."/>
            <person name="LaButti K."/>
            <person name="Riley R."/>
            <person name="Lipzen A."/>
            <person name="Clum A."/>
            <person name="Drula E."/>
            <person name="Henrissat B."/>
            <person name="Kohler A."/>
            <person name="Grigoriev I.V."/>
            <person name="Martin F.M."/>
            <person name="Hacquard S."/>
        </authorList>
    </citation>
    <scope>NUCLEOTIDE SEQUENCE [LARGE SCALE GENOMIC DNA]</scope>
    <source>
        <strain evidence="2 3">MPI-CAGE-CH-0241</strain>
    </source>
</reference>
<feature type="signal peptide" evidence="1">
    <location>
        <begin position="1"/>
        <end position="33"/>
    </location>
</feature>
<evidence type="ECO:0000256" key="1">
    <source>
        <dbReference type="SAM" id="SignalP"/>
    </source>
</evidence>
<proteinExistence type="predicted"/>
<evidence type="ECO:0000313" key="3">
    <source>
        <dbReference type="Proteomes" id="UP000777438"/>
    </source>
</evidence>
<comment type="caution">
    <text evidence="2">The sequence shown here is derived from an EMBL/GenBank/DDBJ whole genome shotgun (WGS) entry which is preliminary data.</text>
</comment>